<evidence type="ECO:0000313" key="2">
    <source>
        <dbReference type="Proteomes" id="UP000198211"/>
    </source>
</evidence>
<comment type="caution">
    <text evidence="1">The sequence shown here is derived from an EMBL/GenBank/DDBJ whole genome shotgun (WGS) entry which is preliminary data.</text>
</comment>
<dbReference type="AlphaFoldDB" id="A0A225UXP1"/>
<dbReference type="STRING" id="4795.A0A225UXP1"/>
<evidence type="ECO:0000313" key="1">
    <source>
        <dbReference type="EMBL" id="OWY97721.1"/>
    </source>
</evidence>
<reference evidence="2" key="1">
    <citation type="submission" date="2017-03" db="EMBL/GenBank/DDBJ databases">
        <title>Phytopthora megakarya and P. palmivora, two closely related causual agents of cacao black pod achieved similar genome size and gene model numbers by different mechanisms.</title>
        <authorList>
            <person name="Ali S."/>
            <person name="Shao J."/>
            <person name="Larry D.J."/>
            <person name="Kronmiller B."/>
            <person name="Shen D."/>
            <person name="Strem M.D."/>
            <person name="Melnick R.L."/>
            <person name="Guiltinan M.J."/>
            <person name="Tyler B.M."/>
            <person name="Meinhardt L.W."/>
            <person name="Bailey B.A."/>
        </authorList>
    </citation>
    <scope>NUCLEOTIDE SEQUENCE [LARGE SCALE GENOMIC DNA]</scope>
    <source>
        <strain evidence="2">zdho120</strain>
    </source>
</reference>
<dbReference type="OrthoDB" id="129533at2759"/>
<accession>A0A225UXP1</accession>
<sequence>MLVCPRSGSVYEVNTRLYLHEDMPSSVSERYRFEANQQLRECNITPAFFRSRWIVRSPETNVDDSDVATGGLKEVTLLSLPKETLCPYSEIKDLAEKNIDRVTHQSTPTYRAVLQWLERFYKALDTGDVVGFQTKHLSFQDYHKCHRALE</sequence>
<keyword evidence="2" id="KW-1185">Reference proteome</keyword>
<dbReference type="Proteomes" id="UP000198211">
    <property type="component" value="Unassembled WGS sequence"/>
</dbReference>
<organism evidence="1 2">
    <name type="scientific">Phytophthora megakarya</name>
    <dbReference type="NCBI Taxonomy" id="4795"/>
    <lineage>
        <taxon>Eukaryota</taxon>
        <taxon>Sar</taxon>
        <taxon>Stramenopiles</taxon>
        <taxon>Oomycota</taxon>
        <taxon>Peronosporomycetes</taxon>
        <taxon>Peronosporales</taxon>
        <taxon>Peronosporaceae</taxon>
        <taxon>Phytophthora</taxon>
    </lineage>
</organism>
<dbReference type="EMBL" id="NBNE01010136">
    <property type="protein sequence ID" value="OWY97721.1"/>
    <property type="molecule type" value="Genomic_DNA"/>
</dbReference>
<protein>
    <submittedName>
        <fullName evidence="1">Uncharacterized protein</fullName>
    </submittedName>
</protein>
<name>A0A225UXP1_9STRA</name>
<proteinExistence type="predicted"/>
<gene>
    <name evidence="1" type="ORF">PHMEG_00031684</name>
</gene>